<dbReference type="OrthoDB" id="10253204at2759"/>
<evidence type="ECO:0000313" key="3">
    <source>
        <dbReference type="Proteomes" id="UP000784294"/>
    </source>
</evidence>
<dbReference type="GO" id="GO:0006364">
    <property type="term" value="P:rRNA processing"/>
    <property type="evidence" value="ECO:0007669"/>
    <property type="project" value="InterPro"/>
</dbReference>
<proteinExistence type="predicted"/>
<dbReference type="EMBL" id="CAAALY010035515">
    <property type="protein sequence ID" value="VEL18068.1"/>
    <property type="molecule type" value="Genomic_DNA"/>
</dbReference>
<feature type="non-terminal residue" evidence="2">
    <location>
        <position position="1"/>
    </location>
</feature>
<evidence type="ECO:0000259" key="1">
    <source>
        <dbReference type="PROSITE" id="PS50833"/>
    </source>
</evidence>
<dbReference type="Proteomes" id="UP000784294">
    <property type="component" value="Unassembled WGS sequence"/>
</dbReference>
<evidence type="ECO:0000313" key="2">
    <source>
        <dbReference type="EMBL" id="VEL18068.1"/>
    </source>
</evidence>
<dbReference type="SUPFAM" id="SSF52954">
    <property type="entry name" value="Class II aaRS ABD-related"/>
    <property type="match status" value="1"/>
</dbReference>
<name>A0A3S5ADU7_9PLAT</name>
<organism evidence="2 3">
    <name type="scientific">Protopolystoma xenopodis</name>
    <dbReference type="NCBI Taxonomy" id="117903"/>
    <lineage>
        <taxon>Eukaryota</taxon>
        <taxon>Metazoa</taxon>
        <taxon>Spiralia</taxon>
        <taxon>Lophotrochozoa</taxon>
        <taxon>Platyhelminthes</taxon>
        <taxon>Monogenea</taxon>
        <taxon>Polyopisthocotylea</taxon>
        <taxon>Polystomatidea</taxon>
        <taxon>Polystomatidae</taxon>
        <taxon>Protopolystoma</taxon>
    </lineage>
</organism>
<feature type="domain" description="Brix" evidence="1">
    <location>
        <begin position="1"/>
        <end position="103"/>
    </location>
</feature>
<dbReference type="Pfam" id="PF04427">
    <property type="entry name" value="Brix"/>
    <property type="match status" value="1"/>
</dbReference>
<protein>
    <recommendedName>
        <fullName evidence="1">Brix domain-containing protein</fullName>
    </recommendedName>
</protein>
<dbReference type="GO" id="GO:0042134">
    <property type="term" value="F:rRNA primary transcript binding"/>
    <property type="evidence" value="ECO:0007669"/>
    <property type="project" value="InterPro"/>
</dbReference>
<gene>
    <name evidence="2" type="ORF">PXEA_LOCUS11508</name>
</gene>
<reference evidence="2" key="1">
    <citation type="submission" date="2018-11" db="EMBL/GenBank/DDBJ databases">
        <authorList>
            <consortium name="Pathogen Informatics"/>
        </authorList>
    </citation>
    <scope>NUCLEOTIDE SEQUENCE</scope>
</reference>
<dbReference type="GO" id="GO:0034457">
    <property type="term" value="C:Mpp10 complex"/>
    <property type="evidence" value="ECO:0007669"/>
    <property type="project" value="TreeGrafter"/>
</dbReference>
<dbReference type="InterPro" id="IPR044281">
    <property type="entry name" value="IMP4/RPF1"/>
</dbReference>
<comment type="caution">
    <text evidence="2">The sequence shown here is derived from an EMBL/GenBank/DDBJ whole genome shotgun (WGS) entry which is preliminary data.</text>
</comment>
<dbReference type="PANTHER" id="PTHR22734">
    <property type="entry name" value="U3 SMALL NUCLEOLAR RIBONUCLEOPROTEIN PROTEIN IMP4"/>
    <property type="match status" value="1"/>
</dbReference>
<dbReference type="GO" id="GO:0030515">
    <property type="term" value="F:snoRNA binding"/>
    <property type="evidence" value="ECO:0007669"/>
    <property type="project" value="TreeGrafter"/>
</dbReference>
<dbReference type="InterPro" id="IPR007109">
    <property type="entry name" value="Brix"/>
</dbReference>
<dbReference type="AlphaFoldDB" id="A0A3S5ADU7"/>
<sequence>VTDVIVLNETRGTPDALIVSHLPFGPTAKFTLFNVLPRHDMEALGRGTGAKMPQAFPQLLFHGLTTPLGQRVRSILKYLFPVPREDSKRVITLFEEGDAIRFR</sequence>
<dbReference type="PROSITE" id="PS50833">
    <property type="entry name" value="BRIX"/>
    <property type="match status" value="1"/>
</dbReference>
<dbReference type="PANTHER" id="PTHR22734:SF2">
    <property type="entry name" value="U3 SMALL NUCLEOLAR RIBONUCLEOPROTEIN PROTEIN IMP4"/>
    <property type="match status" value="1"/>
</dbReference>
<keyword evidence="3" id="KW-1185">Reference proteome</keyword>
<dbReference type="GO" id="GO:0032040">
    <property type="term" value="C:small-subunit processome"/>
    <property type="evidence" value="ECO:0007669"/>
    <property type="project" value="TreeGrafter"/>
</dbReference>
<dbReference type="Gene3D" id="3.40.50.10480">
    <property type="entry name" value="Probable brix-domain ribosomal biogenesis protein"/>
    <property type="match status" value="1"/>
</dbReference>
<accession>A0A3S5ADU7</accession>